<dbReference type="PROSITE" id="PS51257">
    <property type="entry name" value="PROKAR_LIPOPROTEIN"/>
    <property type="match status" value="1"/>
</dbReference>
<dbReference type="Pfam" id="PF06347">
    <property type="entry name" value="SH3_4"/>
    <property type="match status" value="2"/>
</dbReference>
<protein>
    <submittedName>
        <fullName evidence="2">SH3 domain-containing protein</fullName>
    </submittedName>
</protein>
<keyword evidence="1" id="KW-0732">Signal</keyword>
<dbReference type="EMBL" id="JBHRVV010000001">
    <property type="protein sequence ID" value="MFC3460040.1"/>
    <property type="molecule type" value="Genomic_DNA"/>
</dbReference>
<dbReference type="InterPro" id="IPR010466">
    <property type="entry name" value="DUF1058"/>
</dbReference>
<proteinExistence type="predicted"/>
<dbReference type="Proteomes" id="UP001595665">
    <property type="component" value="Unassembled WGS sequence"/>
</dbReference>
<sequence length="147" mass="15447">MTCSRLTASVLLVLACGSASAFDFRSVGAPSVVLYDAPSARGAKLFVAPRGMPVEVVARYGDWVRVRDADGALAWTEAKGLAAHRNVVVKAVLARVRAAPDDNAALVMTADKGVLLELLAPASGGWAQVRHRDGIVGYVRGADIWGF</sequence>
<feature type="chain" id="PRO_5046634204" evidence="1">
    <location>
        <begin position="22"/>
        <end position="147"/>
    </location>
</feature>
<name>A0ABV7PLC4_9BURK</name>
<evidence type="ECO:0000313" key="2">
    <source>
        <dbReference type="EMBL" id="MFC3460040.1"/>
    </source>
</evidence>
<reference evidence="3" key="1">
    <citation type="journal article" date="2019" name="Int. J. Syst. Evol. Microbiol.">
        <title>The Global Catalogue of Microorganisms (GCM) 10K type strain sequencing project: providing services to taxonomists for standard genome sequencing and annotation.</title>
        <authorList>
            <consortium name="The Broad Institute Genomics Platform"/>
            <consortium name="The Broad Institute Genome Sequencing Center for Infectious Disease"/>
            <person name="Wu L."/>
            <person name="Ma J."/>
        </authorList>
    </citation>
    <scope>NUCLEOTIDE SEQUENCE [LARGE SCALE GENOMIC DNA]</scope>
    <source>
        <strain evidence="3">CCM 7480</strain>
    </source>
</reference>
<comment type="caution">
    <text evidence="2">The sequence shown here is derived from an EMBL/GenBank/DDBJ whole genome shotgun (WGS) entry which is preliminary data.</text>
</comment>
<dbReference type="Gene3D" id="2.30.30.40">
    <property type="entry name" value="SH3 Domains"/>
    <property type="match status" value="2"/>
</dbReference>
<evidence type="ECO:0000256" key="1">
    <source>
        <dbReference type="SAM" id="SignalP"/>
    </source>
</evidence>
<dbReference type="RefSeq" id="WP_379736652.1">
    <property type="nucleotide sequence ID" value="NZ_JBHRVV010000001.1"/>
</dbReference>
<keyword evidence="3" id="KW-1185">Reference proteome</keyword>
<evidence type="ECO:0000313" key="3">
    <source>
        <dbReference type="Proteomes" id="UP001595665"/>
    </source>
</evidence>
<gene>
    <name evidence="2" type="ORF">ACFOPH_17545</name>
</gene>
<accession>A0ABV7PLC4</accession>
<feature type="signal peptide" evidence="1">
    <location>
        <begin position="1"/>
        <end position="21"/>
    </location>
</feature>
<organism evidence="2 3">
    <name type="scientific">Massilia haematophila</name>
    <dbReference type="NCBI Taxonomy" id="457923"/>
    <lineage>
        <taxon>Bacteria</taxon>
        <taxon>Pseudomonadati</taxon>
        <taxon>Pseudomonadota</taxon>
        <taxon>Betaproteobacteria</taxon>
        <taxon>Burkholderiales</taxon>
        <taxon>Oxalobacteraceae</taxon>
        <taxon>Telluria group</taxon>
        <taxon>Massilia</taxon>
    </lineage>
</organism>